<accession>A0A7Y2KR73</accession>
<organism evidence="2 3">
    <name type="scientific">Sphingomonas paucimobilis</name>
    <name type="common">Pseudomonas paucimobilis</name>
    <dbReference type="NCBI Taxonomy" id="13689"/>
    <lineage>
        <taxon>Bacteria</taxon>
        <taxon>Pseudomonadati</taxon>
        <taxon>Pseudomonadota</taxon>
        <taxon>Alphaproteobacteria</taxon>
        <taxon>Sphingomonadales</taxon>
        <taxon>Sphingomonadaceae</taxon>
        <taxon>Sphingomonas</taxon>
    </lineage>
</organism>
<dbReference type="EMBL" id="JABEOU010000038">
    <property type="protein sequence ID" value="NNG58593.1"/>
    <property type="molecule type" value="Genomic_DNA"/>
</dbReference>
<proteinExistence type="predicted"/>
<evidence type="ECO:0000259" key="1">
    <source>
        <dbReference type="Pfam" id="PF02538"/>
    </source>
</evidence>
<sequence>MSNDPFTQEIIKDALVALGDEMFNAMIRTSMSPIIYESTDFAVGATDAKGNLLAQGNGVTGFLATLDTAVQSTLEHWPLDKIRPGDLFITNSPYEGGGTHLSDVVILCPVFAEDELIAWTVNKAHWTEVGGTYPGSATTASTSIFQEGLHIRFLKLYDEGRINEALVGMIRTNVRLPDSTIGDMYAGVAACRVGARRIAELAQKYGALELRAAMDALLDYGERMTRVELAKLPKGSFTAEDVVEEDGHGNGPFVIKVKVTITDDRMIADFTGTSEQALGPINLSYAGLITGVRCTFKAVTNTDIPANGGCFRALEVVCPPGTILSASSPAPVSIYYESLLAAIEVMWKALAPLMPHKLPVGHQRSVGATFISGLLPESKDLFVMGEPLVGGWGAGIDRDGDAGQFCAANGETFNIPIELAESRYGFEIDQYALHDEDGGAGEYRGGKGVVLDYRITSEEAFLTYSATRTTSRPWSLAGGVEGSHNRAEILRNDGSVERYSMITGARAVKGETFRLVTATGGGYGDPAKRDRARLLADLRDGYVTPEQARRHYGYDAAAEAQG</sequence>
<gene>
    <name evidence="2" type="ORF">HKX06_14580</name>
</gene>
<dbReference type="PANTHER" id="PTHR11365">
    <property type="entry name" value="5-OXOPROLINASE RELATED"/>
    <property type="match status" value="1"/>
</dbReference>
<dbReference type="PANTHER" id="PTHR11365:SF23">
    <property type="entry name" value="HYPOTHETICAL 5-OXOPROLINASE (EUROFUNG)-RELATED"/>
    <property type="match status" value="1"/>
</dbReference>
<protein>
    <submittedName>
        <fullName evidence="2">Hydantoinase B/oxoprolinase family protein</fullName>
    </submittedName>
</protein>
<evidence type="ECO:0000313" key="2">
    <source>
        <dbReference type="EMBL" id="NNG58593.1"/>
    </source>
</evidence>
<dbReference type="Pfam" id="PF02538">
    <property type="entry name" value="Hydantoinase_B"/>
    <property type="match status" value="1"/>
</dbReference>
<feature type="domain" description="Hydantoinase B/oxoprolinase" evidence="1">
    <location>
        <begin position="4"/>
        <end position="526"/>
    </location>
</feature>
<dbReference type="Proteomes" id="UP000550136">
    <property type="component" value="Unassembled WGS sequence"/>
</dbReference>
<reference evidence="2 3" key="1">
    <citation type="submission" date="2020-05" db="EMBL/GenBank/DDBJ databases">
        <title>Draft Genome Sequences of Sphingomonas sp. Isolated from the International Space Station.</title>
        <authorList>
            <person name="Bijlani S."/>
            <person name="Singh N.K."/>
            <person name="Mason C.E."/>
            <person name="Wang C.C."/>
            <person name="Venkateswaran K."/>
        </authorList>
    </citation>
    <scope>NUCLEOTIDE SEQUENCE [LARGE SCALE GENOMIC DNA]</scope>
    <source>
        <strain evidence="2 3">FKI-L5-BR-P1</strain>
    </source>
</reference>
<dbReference type="AlphaFoldDB" id="A0A7Y2KR73"/>
<dbReference type="RefSeq" id="WP_170170895.1">
    <property type="nucleotide sequence ID" value="NZ_JABEOU010000038.1"/>
</dbReference>
<dbReference type="GO" id="GO:0006749">
    <property type="term" value="P:glutathione metabolic process"/>
    <property type="evidence" value="ECO:0007669"/>
    <property type="project" value="TreeGrafter"/>
</dbReference>
<comment type="caution">
    <text evidence="2">The sequence shown here is derived from an EMBL/GenBank/DDBJ whole genome shotgun (WGS) entry which is preliminary data.</text>
</comment>
<dbReference type="InterPro" id="IPR045079">
    <property type="entry name" value="Oxoprolinase-like"/>
</dbReference>
<name>A0A7Y2KR73_SPHPI</name>
<dbReference type="InterPro" id="IPR003692">
    <property type="entry name" value="Hydantoinase_B"/>
</dbReference>
<dbReference type="GO" id="GO:0005829">
    <property type="term" value="C:cytosol"/>
    <property type="evidence" value="ECO:0007669"/>
    <property type="project" value="TreeGrafter"/>
</dbReference>
<dbReference type="GO" id="GO:0017168">
    <property type="term" value="F:5-oxoprolinase (ATP-hydrolyzing) activity"/>
    <property type="evidence" value="ECO:0007669"/>
    <property type="project" value="TreeGrafter"/>
</dbReference>
<evidence type="ECO:0000313" key="3">
    <source>
        <dbReference type="Proteomes" id="UP000550136"/>
    </source>
</evidence>